<dbReference type="Proteomes" id="UP000054477">
    <property type="component" value="Unassembled WGS sequence"/>
</dbReference>
<reference evidence="2 3" key="1">
    <citation type="submission" date="2014-04" db="EMBL/GenBank/DDBJ databases">
        <authorList>
            <consortium name="DOE Joint Genome Institute"/>
            <person name="Kuo A."/>
            <person name="Kohler A."/>
            <person name="Nagy L.G."/>
            <person name="Floudas D."/>
            <person name="Copeland A."/>
            <person name="Barry K.W."/>
            <person name="Cichocki N."/>
            <person name="Veneault-Fourrey C."/>
            <person name="LaButti K."/>
            <person name="Lindquist E.A."/>
            <person name="Lipzen A."/>
            <person name="Lundell T."/>
            <person name="Morin E."/>
            <person name="Murat C."/>
            <person name="Sun H."/>
            <person name="Tunlid A."/>
            <person name="Henrissat B."/>
            <person name="Grigoriev I.V."/>
            <person name="Hibbett D.S."/>
            <person name="Martin F."/>
            <person name="Nordberg H.P."/>
            <person name="Cantor M.N."/>
            <person name="Hua S.X."/>
        </authorList>
    </citation>
    <scope>NUCLEOTIDE SEQUENCE [LARGE SCALE GENOMIC DNA]</scope>
    <source>
        <strain evidence="2 3">LaAM-08-1</strain>
    </source>
</reference>
<evidence type="ECO:0008006" key="4">
    <source>
        <dbReference type="Google" id="ProtNLM"/>
    </source>
</evidence>
<reference evidence="3" key="2">
    <citation type="submission" date="2015-01" db="EMBL/GenBank/DDBJ databases">
        <title>Evolutionary Origins and Diversification of the Mycorrhizal Mutualists.</title>
        <authorList>
            <consortium name="DOE Joint Genome Institute"/>
            <consortium name="Mycorrhizal Genomics Consortium"/>
            <person name="Kohler A."/>
            <person name="Kuo A."/>
            <person name="Nagy L.G."/>
            <person name="Floudas D."/>
            <person name="Copeland A."/>
            <person name="Barry K.W."/>
            <person name="Cichocki N."/>
            <person name="Veneault-Fourrey C."/>
            <person name="LaButti K."/>
            <person name="Lindquist E.A."/>
            <person name="Lipzen A."/>
            <person name="Lundell T."/>
            <person name="Morin E."/>
            <person name="Murat C."/>
            <person name="Riley R."/>
            <person name="Ohm R."/>
            <person name="Sun H."/>
            <person name="Tunlid A."/>
            <person name="Henrissat B."/>
            <person name="Grigoriev I.V."/>
            <person name="Hibbett D.S."/>
            <person name="Martin F."/>
        </authorList>
    </citation>
    <scope>NUCLEOTIDE SEQUENCE [LARGE SCALE GENOMIC DNA]</scope>
    <source>
        <strain evidence="3">LaAM-08-1</strain>
    </source>
</reference>
<dbReference type="PANTHER" id="PTHR13523">
    <property type="entry name" value="COILED-COIL-HELIX-COILED-COIL-HELIX DOMAIN CONTAINING 2/NUR77"/>
    <property type="match status" value="1"/>
</dbReference>
<proteinExistence type="predicted"/>
<dbReference type="GO" id="GO:0005739">
    <property type="term" value="C:mitochondrion"/>
    <property type="evidence" value="ECO:0007669"/>
    <property type="project" value="TreeGrafter"/>
</dbReference>
<protein>
    <recommendedName>
        <fullName evidence="4">CHCH domain-containing protein</fullName>
    </recommendedName>
</protein>
<dbReference type="EMBL" id="KN838634">
    <property type="protein sequence ID" value="KIK00013.1"/>
    <property type="molecule type" value="Genomic_DNA"/>
</dbReference>
<dbReference type="OrthoDB" id="1106148at2759"/>
<organism evidence="2 3">
    <name type="scientific">Laccaria amethystina LaAM-08-1</name>
    <dbReference type="NCBI Taxonomy" id="1095629"/>
    <lineage>
        <taxon>Eukaryota</taxon>
        <taxon>Fungi</taxon>
        <taxon>Dikarya</taxon>
        <taxon>Basidiomycota</taxon>
        <taxon>Agaricomycotina</taxon>
        <taxon>Agaricomycetes</taxon>
        <taxon>Agaricomycetidae</taxon>
        <taxon>Agaricales</taxon>
        <taxon>Agaricineae</taxon>
        <taxon>Hydnangiaceae</taxon>
        <taxon>Laccaria</taxon>
    </lineage>
</organism>
<evidence type="ECO:0000313" key="3">
    <source>
        <dbReference type="Proteomes" id="UP000054477"/>
    </source>
</evidence>
<dbReference type="STRING" id="1095629.A0A0C9XVQ3"/>
<name>A0A0C9XVQ3_9AGAR</name>
<gene>
    <name evidence="2" type="ORF">K443DRAFT_679492</name>
</gene>
<dbReference type="HOGENOM" id="CLU_093520_0_0_1"/>
<feature type="region of interest" description="Disordered" evidence="1">
    <location>
        <begin position="1"/>
        <end position="56"/>
    </location>
</feature>
<evidence type="ECO:0000313" key="2">
    <source>
        <dbReference type="EMBL" id="KIK00013.1"/>
    </source>
</evidence>
<sequence>MPRQSRGRSSAAPRAAPAPQQTRSAHTATAPAGYAPAHAPTPAMGAQAAAQPKQPGMIAQMAATAGSVAIGSTIGHGLSSMLFGGSSNSAAPVAEAPPVQQQQQQQMGGVSCEVQAKDFTRCLEKADLPSCTWYLDQLKACQAAAAPY</sequence>
<dbReference type="GO" id="GO:0005634">
    <property type="term" value="C:nucleus"/>
    <property type="evidence" value="ECO:0007669"/>
    <property type="project" value="TreeGrafter"/>
</dbReference>
<evidence type="ECO:0000256" key="1">
    <source>
        <dbReference type="SAM" id="MobiDB-lite"/>
    </source>
</evidence>
<dbReference type="AlphaFoldDB" id="A0A0C9XVQ3"/>
<dbReference type="PANTHER" id="PTHR13523:SF2">
    <property type="entry name" value="COILED-COIL-HELIX-COILED-COIL-HELIX DOMAIN CONTAINING 2, ISOFORM A-RELATED"/>
    <property type="match status" value="1"/>
</dbReference>
<keyword evidence="3" id="KW-1185">Reference proteome</keyword>
<dbReference type="GO" id="GO:0007005">
    <property type="term" value="P:mitochondrion organization"/>
    <property type="evidence" value="ECO:0007669"/>
    <property type="project" value="InterPro"/>
</dbReference>
<accession>A0A0C9XVQ3</accession>
<feature type="compositionally biased region" description="Low complexity" evidence="1">
    <location>
        <begin position="1"/>
        <end position="55"/>
    </location>
</feature>
<dbReference type="InterPro" id="IPR055304">
    <property type="entry name" value="CHCHD2/10-like"/>
</dbReference>